<keyword evidence="2" id="KW-1133">Transmembrane helix</keyword>
<feature type="compositionally biased region" description="Basic and acidic residues" evidence="1">
    <location>
        <begin position="1"/>
        <end position="16"/>
    </location>
</feature>
<feature type="transmembrane region" description="Helical" evidence="2">
    <location>
        <begin position="60"/>
        <end position="78"/>
    </location>
</feature>
<keyword evidence="2" id="KW-0812">Transmembrane</keyword>
<dbReference type="Proteomes" id="UP000245627">
    <property type="component" value="Unassembled WGS sequence"/>
</dbReference>
<evidence type="ECO:0000313" key="4">
    <source>
        <dbReference type="Proteomes" id="UP000245627"/>
    </source>
</evidence>
<comment type="caution">
    <text evidence="3">The sequence shown here is derived from an EMBL/GenBank/DDBJ whole genome shotgun (WGS) entry which is preliminary data.</text>
</comment>
<evidence type="ECO:0000256" key="1">
    <source>
        <dbReference type="SAM" id="MobiDB-lite"/>
    </source>
</evidence>
<sequence>MDMKEKDLDKLFRDALESEQATPGPQLWDKIAQQLDEEAESEDRIVPLIPAISKKRNYQWVKYAAACALVGVGLFAYFTTQQEITAPQKEMAHQPPAQKEVEQMNESSSFDVESTPSHITEEKIVAYSTTPVHQQESVREIPSESVKQKHIASVDQPEVNQLATIEQAEALDLPPVRLAEVPAVNLPTRFVTDVEPIKPLIEPFEEEEEMMIAGTVRKATSNVINKIIDVVSDNTPTQVTKDVYVLKDDEGSFRLEIGNLFAKNRTKKRK</sequence>
<evidence type="ECO:0000256" key="2">
    <source>
        <dbReference type="SAM" id="Phobius"/>
    </source>
</evidence>
<name>A0A2T8HKD3_9SPHI</name>
<keyword evidence="2" id="KW-0472">Membrane</keyword>
<dbReference type="AlphaFoldDB" id="A0A2T8HKD3"/>
<gene>
    <name evidence="3" type="ORF">DC487_08285</name>
</gene>
<accession>A0A2T8HKD3</accession>
<reference evidence="3 4" key="1">
    <citation type="submission" date="2018-04" db="EMBL/GenBank/DDBJ databases">
        <title>Sphingobacterium cortibacter sp. nov.</title>
        <authorList>
            <person name="Li Y."/>
        </authorList>
    </citation>
    <scope>NUCLEOTIDE SEQUENCE [LARGE SCALE GENOMIC DNA]</scope>
    <source>
        <strain evidence="3 4">2c-3</strain>
    </source>
</reference>
<proteinExistence type="predicted"/>
<protein>
    <submittedName>
        <fullName evidence="3">Uncharacterized protein</fullName>
    </submittedName>
</protein>
<evidence type="ECO:0000313" key="3">
    <source>
        <dbReference type="EMBL" id="PVH25916.1"/>
    </source>
</evidence>
<organism evidence="3 4">
    <name type="scientific">Sphingobacterium corticibacter</name>
    <dbReference type="NCBI Taxonomy" id="2171749"/>
    <lineage>
        <taxon>Bacteria</taxon>
        <taxon>Pseudomonadati</taxon>
        <taxon>Bacteroidota</taxon>
        <taxon>Sphingobacteriia</taxon>
        <taxon>Sphingobacteriales</taxon>
        <taxon>Sphingobacteriaceae</taxon>
        <taxon>Sphingobacterium</taxon>
    </lineage>
</organism>
<feature type="region of interest" description="Disordered" evidence="1">
    <location>
        <begin position="1"/>
        <end position="28"/>
    </location>
</feature>
<keyword evidence="4" id="KW-1185">Reference proteome</keyword>
<dbReference type="EMBL" id="QDKG01000002">
    <property type="protein sequence ID" value="PVH25916.1"/>
    <property type="molecule type" value="Genomic_DNA"/>
</dbReference>